<feature type="region of interest" description="Involved in Mg(2+) ion dislocation from EF-Tu" evidence="5">
    <location>
        <begin position="78"/>
        <end position="81"/>
    </location>
</feature>
<keyword evidence="5" id="KW-0963">Cytoplasm</keyword>
<dbReference type="Gene3D" id="1.10.8.10">
    <property type="entry name" value="DNA helicase RuvA subunit, C-terminal domain"/>
    <property type="match status" value="1"/>
</dbReference>
<proteinExistence type="inferred from homology"/>
<dbReference type="GO" id="GO:0003746">
    <property type="term" value="F:translation elongation factor activity"/>
    <property type="evidence" value="ECO:0007669"/>
    <property type="project" value="UniProtKB-UniRule"/>
</dbReference>
<dbReference type="NCBIfam" id="TIGR00116">
    <property type="entry name" value="tsf"/>
    <property type="match status" value="1"/>
</dbReference>
<dbReference type="SUPFAM" id="SSF54713">
    <property type="entry name" value="Elongation factor Ts (EF-Ts), dimerisation domain"/>
    <property type="match status" value="1"/>
</dbReference>
<dbReference type="SUPFAM" id="SSF46934">
    <property type="entry name" value="UBA-like"/>
    <property type="match status" value="1"/>
</dbReference>
<dbReference type="PANTHER" id="PTHR11741:SF0">
    <property type="entry name" value="ELONGATION FACTOR TS, MITOCHONDRIAL"/>
    <property type="match status" value="1"/>
</dbReference>
<dbReference type="FunFam" id="1.10.286.20:FF:000001">
    <property type="entry name" value="Elongation factor Ts"/>
    <property type="match status" value="1"/>
</dbReference>
<reference evidence="9" key="1">
    <citation type="journal article" date="2012" name="Science">
        <title>Fermentation, hydrogen, and sulfur metabolism in multiple uncultivated bacterial phyla.</title>
        <authorList>
            <person name="Wrighton K.C."/>
            <person name="Thomas B.C."/>
            <person name="Sharon I."/>
            <person name="Miller C.S."/>
            <person name="Castelle C.J."/>
            <person name="VerBerkmoes N.C."/>
            <person name="Wilkins M.J."/>
            <person name="Hettich R.L."/>
            <person name="Lipton M.S."/>
            <person name="Williams K.H."/>
            <person name="Long P.E."/>
            <person name="Banfield J.F."/>
        </authorList>
    </citation>
    <scope>NUCLEOTIDE SEQUENCE [LARGE SCALE GENOMIC DNA]</scope>
</reference>
<organism evidence="9">
    <name type="scientific">uncultured bacterium</name>
    <name type="common">gcode 4</name>
    <dbReference type="NCBI Taxonomy" id="1234023"/>
    <lineage>
        <taxon>Bacteria</taxon>
        <taxon>environmental samples</taxon>
    </lineage>
</organism>
<dbReference type="GO" id="GO:0005737">
    <property type="term" value="C:cytoplasm"/>
    <property type="evidence" value="ECO:0007669"/>
    <property type="project" value="UniProtKB-SubCell"/>
</dbReference>
<keyword evidence="4 5" id="KW-0648">Protein biosynthesis</keyword>
<gene>
    <name evidence="5" type="primary">tsf</name>
    <name evidence="9" type="ORF">ACD_4C00405G0005</name>
</gene>
<protein>
    <recommendedName>
        <fullName evidence="2 5">Elongation factor Ts</fullName>
        <shortName evidence="5">EF-Ts</shortName>
    </recommendedName>
</protein>
<dbReference type="PANTHER" id="PTHR11741">
    <property type="entry name" value="ELONGATION FACTOR TS"/>
    <property type="match status" value="1"/>
</dbReference>
<dbReference type="FunFam" id="1.10.8.10:FF:000001">
    <property type="entry name" value="Elongation factor Ts"/>
    <property type="match status" value="1"/>
</dbReference>
<dbReference type="InterPro" id="IPR018101">
    <property type="entry name" value="Transl_elong_Ts_CS"/>
</dbReference>
<evidence type="ECO:0000256" key="2">
    <source>
        <dbReference type="ARBA" id="ARBA00016956"/>
    </source>
</evidence>
<accession>K2FTG6</accession>
<dbReference type="InterPro" id="IPR001816">
    <property type="entry name" value="Transl_elong_EFTs/EF1B"/>
</dbReference>
<comment type="similarity">
    <text evidence="1 5 6">Belongs to the EF-Ts family.</text>
</comment>
<dbReference type="PROSITE" id="PS01127">
    <property type="entry name" value="EF_TS_2"/>
    <property type="match status" value="1"/>
</dbReference>
<evidence type="ECO:0000256" key="1">
    <source>
        <dbReference type="ARBA" id="ARBA00005532"/>
    </source>
</evidence>
<dbReference type="HAMAP" id="MF_00050">
    <property type="entry name" value="EF_Ts"/>
    <property type="match status" value="1"/>
</dbReference>
<dbReference type="InterPro" id="IPR036402">
    <property type="entry name" value="EF-Ts_dimer_sf"/>
</dbReference>
<evidence type="ECO:0000259" key="8">
    <source>
        <dbReference type="Pfam" id="PF00889"/>
    </source>
</evidence>
<evidence type="ECO:0000256" key="7">
    <source>
        <dbReference type="RuleBase" id="RU000643"/>
    </source>
</evidence>
<keyword evidence="3 5" id="KW-0251">Elongation factor</keyword>
<evidence type="ECO:0000313" key="9">
    <source>
        <dbReference type="EMBL" id="EKE26158.1"/>
    </source>
</evidence>
<dbReference type="AlphaFoldDB" id="K2FTG6"/>
<feature type="domain" description="Translation elongation factor EFTs/EF1B dimerisation" evidence="8">
    <location>
        <begin position="70"/>
        <end position="261"/>
    </location>
</feature>
<evidence type="ECO:0000256" key="5">
    <source>
        <dbReference type="HAMAP-Rule" id="MF_00050"/>
    </source>
</evidence>
<name>K2FTG6_9BACT</name>
<dbReference type="Gene3D" id="3.30.479.20">
    <property type="entry name" value="Elongation factor Ts, dimerisation domain"/>
    <property type="match status" value="2"/>
</dbReference>
<evidence type="ECO:0000256" key="3">
    <source>
        <dbReference type="ARBA" id="ARBA00022768"/>
    </source>
</evidence>
<dbReference type="InterPro" id="IPR009060">
    <property type="entry name" value="UBA-like_sf"/>
</dbReference>
<sequence>MITAQMVKELRDRTWVWMADCKNALVEANGDIELAIDILRKKWIAKAAKRAENETKEGKVKIINEWQVSYIVAVSCETDFVARNDTFDEMLNKFIEIRKAAKNDEEAIFVSDELKSTEYQLKMGENMRILALTKVEWEVIESYVHSNNKVAAIVVAKSGTNAEDLKQVAMHITATNPEVLSPSDISDEVVAKEKEIQLEIMSQDPKNAGKPAEILEKIIDGKMTKFKEENALLTQQFVINPDIKVKDFIGADNIVSFKRFAI</sequence>
<comment type="caution">
    <text evidence="9">The sequence shown here is derived from an EMBL/GenBank/DDBJ whole genome shotgun (WGS) entry which is preliminary data.</text>
</comment>
<evidence type="ECO:0000256" key="6">
    <source>
        <dbReference type="RuleBase" id="RU000642"/>
    </source>
</evidence>
<dbReference type="Pfam" id="PF00889">
    <property type="entry name" value="EF_TS"/>
    <property type="match status" value="1"/>
</dbReference>
<comment type="subcellular location">
    <subcellularLocation>
        <location evidence="5 7">Cytoplasm</location>
    </subcellularLocation>
</comment>
<comment type="function">
    <text evidence="5 6">Associates with the EF-Tu.GDP complex and induces the exchange of GDP to GTP. It remains bound to the aminoacyl-tRNA.EF-Tu.GTP complex up to the GTP hydrolysis stage on the ribosome.</text>
</comment>
<evidence type="ECO:0000256" key="4">
    <source>
        <dbReference type="ARBA" id="ARBA00022917"/>
    </source>
</evidence>
<dbReference type="Gene3D" id="1.10.286.20">
    <property type="match status" value="1"/>
</dbReference>
<dbReference type="EMBL" id="AMFJ01000921">
    <property type="protein sequence ID" value="EKE26158.1"/>
    <property type="molecule type" value="Genomic_DNA"/>
</dbReference>
<dbReference type="InterPro" id="IPR014039">
    <property type="entry name" value="Transl_elong_EFTs/EF1B_dimer"/>
</dbReference>
<dbReference type="CDD" id="cd14275">
    <property type="entry name" value="UBA_EF-Ts"/>
    <property type="match status" value="1"/>
</dbReference>